<keyword evidence="7" id="KW-1185">Reference proteome</keyword>
<dbReference type="InterPro" id="IPR036770">
    <property type="entry name" value="Ankyrin_rpt-contain_sf"/>
</dbReference>
<dbReference type="InterPro" id="IPR055530">
    <property type="entry name" value="DUF7104"/>
</dbReference>
<evidence type="ECO:0000256" key="1">
    <source>
        <dbReference type="ARBA" id="ARBA00022737"/>
    </source>
</evidence>
<evidence type="ECO:0000313" key="7">
    <source>
        <dbReference type="Proteomes" id="UP000801864"/>
    </source>
</evidence>
<feature type="transmembrane region" description="Helical" evidence="5">
    <location>
        <begin position="216"/>
        <end position="243"/>
    </location>
</feature>
<gene>
    <name evidence="6" type="ORF">CFAM422_008977</name>
</gene>
<protein>
    <submittedName>
        <fullName evidence="6">Protein TANC1</fullName>
    </submittedName>
</protein>
<feature type="transmembrane region" description="Helical" evidence="5">
    <location>
        <begin position="362"/>
        <end position="380"/>
    </location>
</feature>
<dbReference type="PROSITE" id="PS50088">
    <property type="entry name" value="ANK_REPEAT"/>
    <property type="match status" value="2"/>
</dbReference>
<feature type="transmembrane region" description="Helical" evidence="5">
    <location>
        <begin position="7"/>
        <end position="26"/>
    </location>
</feature>
<dbReference type="Gene3D" id="1.25.40.20">
    <property type="entry name" value="Ankyrin repeat-containing domain"/>
    <property type="match status" value="1"/>
</dbReference>
<feature type="transmembrane region" description="Helical" evidence="5">
    <location>
        <begin position="255"/>
        <end position="278"/>
    </location>
</feature>
<accession>A0A9P4XAS8</accession>
<dbReference type="Pfam" id="PF23397">
    <property type="entry name" value="DUF7104"/>
    <property type="match status" value="6"/>
</dbReference>
<feature type="transmembrane region" description="Helical" evidence="5">
    <location>
        <begin position="63"/>
        <end position="84"/>
    </location>
</feature>
<evidence type="ECO:0000313" key="6">
    <source>
        <dbReference type="EMBL" id="KAF3067010.1"/>
    </source>
</evidence>
<dbReference type="SUPFAM" id="SSF48403">
    <property type="entry name" value="Ankyrin repeat"/>
    <property type="match status" value="1"/>
</dbReference>
<dbReference type="Proteomes" id="UP000801864">
    <property type="component" value="Unassembled WGS sequence"/>
</dbReference>
<keyword evidence="5" id="KW-1133">Transmembrane helix</keyword>
<reference evidence="6 7" key="1">
    <citation type="submission" date="2018-06" db="EMBL/GenBank/DDBJ databases">
        <title>Genome analysis of cellulolytic fungus Trichoderma lentiforme CFAM-422.</title>
        <authorList>
            <person name="Steindorff A.S."/>
            <person name="Formighieri E.F."/>
            <person name="Midorikawa G.E.O."/>
            <person name="Tamietti M.S."/>
            <person name="Ramos E.Z."/>
            <person name="Silva A.S."/>
            <person name="Bon E.P.S."/>
            <person name="Mendes T.D."/>
            <person name="Damaso M.C.T."/>
            <person name="Favaro L.C.L."/>
        </authorList>
    </citation>
    <scope>NUCLEOTIDE SEQUENCE [LARGE SCALE GENOMIC DNA]</scope>
    <source>
        <strain evidence="6 7">CFAM-422</strain>
    </source>
</reference>
<feature type="repeat" description="ANK" evidence="3">
    <location>
        <begin position="1015"/>
        <end position="1047"/>
    </location>
</feature>
<dbReference type="Pfam" id="PF12796">
    <property type="entry name" value="Ank_2"/>
    <property type="match status" value="2"/>
</dbReference>
<feature type="compositionally biased region" description="Basic and acidic residues" evidence="4">
    <location>
        <begin position="177"/>
        <end position="186"/>
    </location>
</feature>
<dbReference type="PANTHER" id="PTHR24198:SF165">
    <property type="entry name" value="ANKYRIN REPEAT-CONTAINING PROTEIN-RELATED"/>
    <property type="match status" value="1"/>
</dbReference>
<evidence type="ECO:0000256" key="3">
    <source>
        <dbReference type="PROSITE-ProRule" id="PRU00023"/>
    </source>
</evidence>
<evidence type="ECO:0000256" key="5">
    <source>
        <dbReference type="SAM" id="Phobius"/>
    </source>
</evidence>
<keyword evidence="2 3" id="KW-0040">ANK repeat</keyword>
<feature type="region of interest" description="Disordered" evidence="4">
    <location>
        <begin position="169"/>
        <end position="192"/>
    </location>
</feature>
<keyword evidence="1" id="KW-0677">Repeat</keyword>
<keyword evidence="5" id="KW-0472">Membrane</keyword>
<dbReference type="Gene3D" id="1.20.5.340">
    <property type="match status" value="3"/>
</dbReference>
<dbReference type="SMART" id="SM00248">
    <property type="entry name" value="ANK"/>
    <property type="match status" value="4"/>
</dbReference>
<name>A0A9P4XAS8_9HYPO</name>
<evidence type="ECO:0000256" key="4">
    <source>
        <dbReference type="SAM" id="MobiDB-lite"/>
    </source>
</evidence>
<proteinExistence type="predicted"/>
<feature type="repeat" description="ANK" evidence="3">
    <location>
        <begin position="948"/>
        <end position="980"/>
    </location>
</feature>
<dbReference type="EMBL" id="QLNT01000016">
    <property type="protein sequence ID" value="KAF3067010.1"/>
    <property type="molecule type" value="Genomic_DNA"/>
</dbReference>
<comment type="caution">
    <text evidence="6">The sequence shown here is derived from an EMBL/GenBank/DDBJ whole genome shotgun (WGS) entry which is preliminary data.</text>
</comment>
<evidence type="ECO:0000256" key="2">
    <source>
        <dbReference type="ARBA" id="ARBA00023043"/>
    </source>
</evidence>
<organism evidence="6 7">
    <name type="scientific">Trichoderma lentiforme</name>
    <dbReference type="NCBI Taxonomy" id="1567552"/>
    <lineage>
        <taxon>Eukaryota</taxon>
        <taxon>Fungi</taxon>
        <taxon>Dikarya</taxon>
        <taxon>Ascomycota</taxon>
        <taxon>Pezizomycotina</taxon>
        <taxon>Sordariomycetes</taxon>
        <taxon>Hypocreomycetidae</taxon>
        <taxon>Hypocreales</taxon>
        <taxon>Hypocreaceae</taxon>
        <taxon>Trichoderma</taxon>
    </lineage>
</organism>
<keyword evidence="5" id="KW-0812">Transmembrane</keyword>
<sequence length="1455" mass="163054">MLSTNKAFLRIILAAYLPTAVTASWWDDFTNNLATDLTPLIALFGEQATKQFLSESTTFLDNFLFAMAPLGILTGVVSAIRVCGGPSLRAFIGRAQEGGGIAEAELCSSTSRDVCELYHNGAIIRVFGRPKILEIVYDPELEKKDDSESKNTVGINISREYFQMAKQNGAGWEEQGEEKPSHDAESRPLPTKKTFDNFAPNPNLSLNIGIVKRSSFVYIGAAIVGFLAQTSVLVLSAIITYKLHWKKNGNPIDPWAFPFIFVGTVCVCFGMFLCATLVNDSTKERVFEWKHEPKKSSSTLYVVQPGNQVVGDQTFDPFLFSKPIKRYMTSWKVAQTSDSSSGTRKDNPFFNNFKNPSEETSVLVATVITILGFALQFVGLRAMHSLVSLLQLAVTLLMSVIRALLRTQRLSIDENILRDRPDEVSGHELDWMALQMARDTNGSRYFWSVTVQVPTQPPQRSAENMNNKAWEYRTRLAKLTGQSDNARSNLSNAWGNNLVGGRLQAQQLKKAIEGSLAILANHAKVDTDPANLSWILNVAIGNYGGISYQIKSTKIDIQRLGSVWTVDPNHLEAIIGLWSWSIISDPRTEEVSFGLKTSTAADKPMHWAITAGTEDEIERSWREIQFWIERPNIPLLKLSIKRPRVLDDLEQDEQISAHEIDLSAPISMSNPYHRLFGLHGIDIRNGPTAIAATRLESKHIPTFCSQDIYQSFLRTVSAYLDFESKTTVVTGNTIHLEHQLVTKLIDCFEASGLGSRQDASLIIIPTLQNHSLLPRTTEAIPAAYKVAENFRKSDNFKEAEGILRWVWGVMAELGEPRDMVLLELGELYRHALFSDRWQEFGKTGIHWMDLQQKASVLSPESEVIARYVELEKRPREPRTGQHVLEAISRNNRIETLWSISQLRDRNGGLPIDKDSGRSVLSFLCEKGWLELVKITLEIGSIVDSVDKQGRTPLSYAAEQGNASIVNILMEANALPIIEDSFRRSPLSYAAGKGQMAIIEKLLGDPRVHISTTDAQSRSPLYWAAASGHHDAIKYLVDHGASVHNVDSNGITPLAAALLNTGRSRLDRRRTADLLLQMKSEFNEELLKWALERGEFVCAEYILENLSRNDFAVAVHILAPVEQNAEDEFPPKYGKRHSTFSLPPKFQSGFKIRFFYNEVEEEKIDLWTLLGIARGYFDIEVAYVNGGSPTWTTNRPGGHKILDMLLDEFQEQGAIEQLLKAAATNTDNRLEIMSLLFDRFESQIQLAEDVVEAAASNEYRGQYIIELLLNRRGDQVPITEDVVKAAANKEKKGQKIIELLLNRRGDQVPITEDVVKAAAANEREGQYIIELLLNQRVDQVPITEDVVKAAASNEYRGQQIIELLLNRRGDQVPITEDVVKAAAGNRYQGKEVIEFFLNQRGDEVPITKDVIKAAATNVGGHWDEQQNKRIIELFLERRKDLAPMIKEIVDHIESGI</sequence>
<dbReference type="InterPro" id="IPR002110">
    <property type="entry name" value="Ankyrin_rpt"/>
</dbReference>
<dbReference type="PANTHER" id="PTHR24198">
    <property type="entry name" value="ANKYRIN REPEAT AND PROTEIN KINASE DOMAIN-CONTAINING PROTEIN"/>
    <property type="match status" value="1"/>
</dbReference>
<dbReference type="PROSITE" id="PS50297">
    <property type="entry name" value="ANK_REP_REGION"/>
    <property type="match status" value="2"/>
</dbReference>